<evidence type="ECO:0000259" key="3">
    <source>
        <dbReference type="Pfam" id="PF04471"/>
    </source>
</evidence>
<keyword evidence="5" id="KW-1185">Reference proteome</keyword>
<sequence>MRRQNRLPLPPWWAVLFFAPISYWLLAHLLPRWQTPNPYLNLVLKSAAPALAPFMTAGLVLIAAALGWGRWQRRQLLDQQRDLESLRHLRWQDFERLVGEYYRRHGWRVQETGGGGADGGIDLVLKRNNETWLVQCKRFAQTAINVKVVRELLGVVASERATGGIFITTSTFTRDANAFAKGQRLDLVDGETLLKRIQDVQKGKTLPEKLAITTEAPIATTAPEPRTLSESLIVHCPQCGSRMVRRTAKQGKNQGQTFWGCSQYPACRGIRPI</sequence>
<dbReference type="GO" id="GO:0015666">
    <property type="term" value="F:restriction endodeoxyribonuclease activity"/>
    <property type="evidence" value="ECO:0007669"/>
    <property type="project" value="TreeGrafter"/>
</dbReference>
<organism evidence="4 5">
    <name type="scientific">Candidatus Competibacter denitrificans Run_A_D11</name>
    <dbReference type="NCBI Taxonomy" id="1400863"/>
    <lineage>
        <taxon>Bacteria</taxon>
        <taxon>Pseudomonadati</taxon>
        <taxon>Pseudomonadota</taxon>
        <taxon>Gammaproteobacteria</taxon>
        <taxon>Candidatus Competibacteraceae</taxon>
        <taxon>Candidatus Competibacter</taxon>
    </lineage>
</organism>
<keyword evidence="4" id="KW-0540">Nuclease</keyword>
<dbReference type="STRING" id="1400863.BN873_990011"/>
<evidence type="ECO:0000313" key="4">
    <source>
        <dbReference type="EMBL" id="CDI04540.1"/>
    </source>
</evidence>
<comment type="caution">
    <text evidence="4">The sequence shown here is derived from an EMBL/GenBank/DDBJ whole genome shotgun (WGS) entry which is preliminary data.</text>
</comment>
<protein>
    <submittedName>
        <fullName evidence="4">Restriction endonuclease</fullName>
    </submittedName>
</protein>
<dbReference type="Gene3D" id="3.30.65.10">
    <property type="entry name" value="Bacterial Topoisomerase I, domain 1"/>
    <property type="match status" value="1"/>
</dbReference>
<evidence type="ECO:0000313" key="5">
    <source>
        <dbReference type="Proteomes" id="UP000035760"/>
    </source>
</evidence>
<dbReference type="InterPro" id="IPR007560">
    <property type="entry name" value="Restrct_endonuc_IV_Mrr"/>
</dbReference>
<dbReference type="AlphaFoldDB" id="W6MD15"/>
<proteinExistence type="predicted"/>
<dbReference type="Pfam" id="PF04471">
    <property type="entry name" value="Mrr_cat"/>
    <property type="match status" value="1"/>
</dbReference>
<evidence type="ECO:0000259" key="2">
    <source>
        <dbReference type="Pfam" id="PF01396"/>
    </source>
</evidence>
<gene>
    <name evidence="4" type="ORF">BN873_990011</name>
</gene>
<dbReference type="GO" id="GO:0006265">
    <property type="term" value="P:DNA topological change"/>
    <property type="evidence" value="ECO:0007669"/>
    <property type="project" value="InterPro"/>
</dbReference>
<dbReference type="GO" id="GO:0003677">
    <property type="term" value="F:DNA binding"/>
    <property type="evidence" value="ECO:0007669"/>
    <property type="project" value="InterPro"/>
</dbReference>
<dbReference type="PANTHER" id="PTHR30015">
    <property type="entry name" value="MRR RESTRICTION SYSTEM PROTEIN"/>
    <property type="match status" value="1"/>
</dbReference>
<reference evidence="4" key="2">
    <citation type="submission" date="2014-03" db="EMBL/GenBank/DDBJ databases">
        <title>Candidatus Competibacter-lineage genomes retrieved from metagenomes reveal functional metabolic diversity.</title>
        <authorList>
            <person name="McIlroy S.J."/>
            <person name="Albertsen M."/>
            <person name="Andresen E.K."/>
            <person name="Saunders A.M."/>
            <person name="Kristiansen R."/>
            <person name="Stokholm-Bjerregaard M."/>
            <person name="Nielsen K.L."/>
            <person name="Nielsen P.H."/>
        </authorList>
    </citation>
    <scope>NUCLEOTIDE SEQUENCE</scope>
    <source>
        <strain evidence="4">Run_A_D11</strain>
    </source>
</reference>
<evidence type="ECO:0000256" key="1">
    <source>
        <dbReference type="SAM" id="Phobius"/>
    </source>
</evidence>
<dbReference type="InterPro" id="IPR011856">
    <property type="entry name" value="tRNA_endonuc-like_dom_sf"/>
</dbReference>
<keyword evidence="1" id="KW-0472">Membrane</keyword>
<dbReference type="SUPFAM" id="SSF57783">
    <property type="entry name" value="Zinc beta-ribbon"/>
    <property type="match status" value="1"/>
</dbReference>
<dbReference type="InterPro" id="IPR011335">
    <property type="entry name" value="Restrct_endonuc-II-like"/>
</dbReference>
<dbReference type="InterPro" id="IPR013498">
    <property type="entry name" value="Topo_IA_Znf"/>
</dbReference>
<dbReference type="RefSeq" id="WP_053085447.1">
    <property type="nucleotide sequence ID" value="NZ_CBTJ020000112.1"/>
</dbReference>
<reference evidence="4" key="1">
    <citation type="submission" date="2013-07" db="EMBL/GenBank/DDBJ databases">
        <authorList>
            <person name="McIlroy S."/>
        </authorList>
    </citation>
    <scope>NUCLEOTIDE SEQUENCE [LARGE SCALE GENOMIC DNA]</scope>
    <source>
        <strain evidence="4">Run_A_D11</strain>
    </source>
</reference>
<dbReference type="InterPro" id="IPR052906">
    <property type="entry name" value="Type_IV_Methyl-Rstrct_Enzyme"/>
</dbReference>
<dbReference type="EMBL" id="CBTJ020000112">
    <property type="protein sequence ID" value="CDI04540.1"/>
    <property type="molecule type" value="Genomic_DNA"/>
</dbReference>
<feature type="transmembrane region" description="Helical" evidence="1">
    <location>
        <begin position="50"/>
        <end position="71"/>
    </location>
</feature>
<feature type="transmembrane region" description="Helical" evidence="1">
    <location>
        <begin position="12"/>
        <end position="30"/>
    </location>
</feature>
<dbReference type="GO" id="GO:0009307">
    <property type="term" value="P:DNA restriction-modification system"/>
    <property type="evidence" value="ECO:0007669"/>
    <property type="project" value="InterPro"/>
</dbReference>
<feature type="domain" description="DNA topoisomerase type IA zn finger" evidence="2">
    <location>
        <begin position="234"/>
        <end position="272"/>
    </location>
</feature>
<keyword evidence="1" id="KW-0812">Transmembrane</keyword>
<dbReference type="OrthoDB" id="5782056at2"/>
<dbReference type="SUPFAM" id="SSF52980">
    <property type="entry name" value="Restriction endonuclease-like"/>
    <property type="match status" value="1"/>
</dbReference>
<accession>W6MD15</accession>
<dbReference type="Proteomes" id="UP000035760">
    <property type="component" value="Unassembled WGS sequence"/>
</dbReference>
<keyword evidence="4" id="KW-0378">Hydrolase</keyword>
<keyword evidence="4" id="KW-0255">Endonuclease</keyword>
<name>W6MD15_9GAMM</name>
<dbReference type="PANTHER" id="PTHR30015:SF7">
    <property type="entry name" value="TYPE IV METHYL-DIRECTED RESTRICTION ENZYME ECOKMRR"/>
    <property type="match status" value="1"/>
</dbReference>
<dbReference type="GO" id="GO:0005694">
    <property type="term" value="C:chromosome"/>
    <property type="evidence" value="ECO:0007669"/>
    <property type="project" value="InterPro"/>
</dbReference>
<dbReference type="Gene3D" id="3.40.1350.10">
    <property type="match status" value="1"/>
</dbReference>
<dbReference type="Pfam" id="PF01396">
    <property type="entry name" value="Zn_ribbon_Top1"/>
    <property type="match status" value="1"/>
</dbReference>
<dbReference type="GO" id="GO:0003916">
    <property type="term" value="F:DNA topoisomerase activity"/>
    <property type="evidence" value="ECO:0007669"/>
    <property type="project" value="InterPro"/>
</dbReference>
<feature type="domain" description="Restriction endonuclease type IV Mrr" evidence="3">
    <location>
        <begin position="87"/>
        <end position="195"/>
    </location>
</feature>
<keyword evidence="1" id="KW-1133">Transmembrane helix</keyword>